<feature type="transmembrane region" description="Helical" evidence="6">
    <location>
        <begin position="206"/>
        <end position="228"/>
    </location>
</feature>
<feature type="transmembrane region" description="Helical" evidence="6">
    <location>
        <begin position="44"/>
        <end position="61"/>
    </location>
</feature>
<reference evidence="8 9" key="1">
    <citation type="journal article" date="2016" name="Nat. Commun.">
        <title>Thousands of microbial genomes shed light on interconnected biogeochemical processes in an aquifer system.</title>
        <authorList>
            <person name="Anantharaman K."/>
            <person name="Brown C.T."/>
            <person name="Hug L.A."/>
            <person name="Sharon I."/>
            <person name="Castelle C.J."/>
            <person name="Probst A.J."/>
            <person name="Thomas B.C."/>
            <person name="Singh A."/>
            <person name="Wilkins M.J."/>
            <person name="Karaoz U."/>
            <person name="Brodie E.L."/>
            <person name="Williams K.H."/>
            <person name="Hubbard S.S."/>
            <person name="Banfield J.F."/>
        </authorList>
    </citation>
    <scope>NUCLEOTIDE SEQUENCE [LARGE SCALE GENOMIC DNA]</scope>
</reference>
<feature type="transmembrane region" description="Helical" evidence="6">
    <location>
        <begin position="180"/>
        <end position="200"/>
    </location>
</feature>
<dbReference type="AlphaFoldDB" id="A0A1F7GJ44"/>
<dbReference type="Pfam" id="PF00892">
    <property type="entry name" value="EamA"/>
    <property type="match status" value="2"/>
</dbReference>
<evidence type="ECO:0000256" key="3">
    <source>
        <dbReference type="ARBA" id="ARBA00022692"/>
    </source>
</evidence>
<evidence type="ECO:0000313" key="9">
    <source>
        <dbReference type="Proteomes" id="UP000177026"/>
    </source>
</evidence>
<evidence type="ECO:0000256" key="1">
    <source>
        <dbReference type="ARBA" id="ARBA00004651"/>
    </source>
</evidence>
<evidence type="ECO:0000256" key="2">
    <source>
        <dbReference type="ARBA" id="ARBA00022475"/>
    </source>
</evidence>
<feature type="transmembrane region" description="Helical" evidence="6">
    <location>
        <begin position="73"/>
        <end position="96"/>
    </location>
</feature>
<feature type="transmembrane region" description="Helical" evidence="6">
    <location>
        <begin position="148"/>
        <end position="168"/>
    </location>
</feature>
<evidence type="ECO:0000256" key="6">
    <source>
        <dbReference type="SAM" id="Phobius"/>
    </source>
</evidence>
<dbReference type="InterPro" id="IPR000620">
    <property type="entry name" value="EamA_dom"/>
</dbReference>
<protein>
    <recommendedName>
        <fullName evidence="7">EamA domain-containing protein</fullName>
    </recommendedName>
</protein>
<feature type="transmembrane region" description="Helical" evidence="6">
    <location>
        <begin position="271"/>
        <end position="291"/>
    </location>
</feature>
<dbReference type="PANTHER" id="PTHR32322">
    <property type="entry name" value="INNER MEMBRANE TRANSPORTER"/>
    <property type="match status" value="1"/>
</dbReference>
<evidence type="ECO:0000256" key="5">
    <source>
        <dbReference type="ARBA" id="ARBA00023136"/>
    </source>
</evidence>
<evidence type="ECO:0000256" key="4">
    <source>
        <dbReference type="ARBA" id="ARBA00022989"/>
    </source>
</evidence>
<sequence>MKQINKGILLAFTASVISGIAIFYSKLSVAQIPPLVLTTGRNTYVAVLFLFLILFSGKIKEVKKLTRGQVIRLTLIGLIGGAVPFYLFFSGLSYISAIQANLIQKSLFIWVSLLALIFLKEKLNKVYLVAFILIAAANFYFAKIDFSIGKGELMVLAATLLWSFETVIAKKTIKHVSTELVGFFRMGIGSVLLLVTSFATGNISTLLAINASQMIIIFVGGTILFFYVFSWYKGLKYAPASLVTLILTFAVVVGNVLNGSFAGVKLMPKDIYSSILTILAVVILFVFNFCVKLKPQISKIKT</sequence>
<feature type="domain" description="EamA" evidence="7">
    <location>
        <begin position="150"/>
        <end position="285"/>
    </location>
</feature>
<feature type="transmembrane region" description="Helical" evidence="6">
    <location>
        <begin position="102"/>
        <end position="119"/>
    </location>
</feature>
<dbReference type="SUPFAM" id="SSF103481">
    <property type="entry name" value="Multidrug resistance efflux transporter EmrE"/>
    <property type="match status" value="1"/>
</dbReference>
<keyword evidence="3 6" id="KW-0812">Transmembrane</keyword>
<evidence type="ECO:0000313" key="8">
    <source>
        <dbReference type="EMBL" id="OGK18953.1"/>
    </source>
</evidence>
<accession>A0A1F7GJ44</accession>
<dbReference type="InterPro" id="IPR050638">
    <property type="entry name" value="AA-Vitamin_Transporters"/>
</dbReference>
<feature type="domain" description="EamA" evidence="7">
    <location>
        <begin position="6"/>
        <end position="137"/>
    </location>
</feature>
<organism evidence="8 9">
    <name type="scientific">Candidatus Roizmanbacteria bacterium RIFCSPHIGHO2_01_FULL_39_8</name>
    <dbReference type="NCBI Taxonomy" id="1802033"/>
    <lineage>
        <taxon>Bacteria</taxon>
        <taxon>Candidatus Roizmaniibacteriota</taxon>
    </lineage>
</organism>
<keyword evidence="5 6" id="KW-0472">Membrane</keyword>
<name>A0A1F7GJ44_9BACT</name>
<dbReference type="InterPro" id="IPR037185">
    <property type="entry name" value="EmrE-like"/>
</dbReference>
<comment type="subcellular location">
    <subcellularLocation>
        <location evidence="1">Cell membrane</location>
        <topology evidence="1">Multi-pass membrane protein</topology>
    </subcellularLocation>
</comment>
<dbReference type="EMBL" id="MFZI01000059">
    <property type="protein sequence ID" value="OGK18953.1"/>
    <property type="molecule type" value="Genomic_DNA"/>
</dbReference>
<feature type="transmembrane region" description="Helical" evidence="6">
    <location>
        <begin position="126"/>
        <end position="142"/>
    </location>
</feature>
<feature type="transmembrane region" description="Helical" evidence="6">
    <location>
        <begin position="7"/>
        <end position="24"/>
    </location>
</feature>
<dbReference type="PANTHER" id="PTHR32322:SF18">
    <property type="entry name" value="S-ADENOSYLMETHIONINE_S-ADENOSYLHOMOCYSTEINE TRANSPORTER"/>
    <property type="match status" value="1"/>
</dbReference>
<keyword evidence="2" id="KW-1003">Cell membrane</keyword>
<dbReference type="GO" id="GO:0005886">
    <property type="term" value="C:plasma membrane"/>
    <property type="evidence" value="ECO:0007669"/>
    <property type="project" value="UniProtKB-SubCell"/>
</dbReference>
<evidence type="ECO:0000259" key="7">
    <source>
        <dbReference type="Pfam" id="PF00892"/>
    </source>
</evidence>
<gene>
    <name evidence="8" type="ORF">A2866_04110</name>
</gene>
<feature type="transmembrane region" description="Helical" evidence="6">
    <location>
        <begin position="240"/>
        <end position="259"/>
    </location>
</feature>
<keyword evidence="4 6" id="KW-1133">Transmembrane helix</keyword>
<proteinExistence type="predicted"/>
<dbReference type="Proteomes" id="UP000177026">
    <property type="component" value="Unassembled WGS sequence"/>
</dbReference>
<comment type="caution">
    <text evidence="8">The sequence shown here is derived from an EMBL/GenBank/DDBJ whole genome shotgun (WGS) entry which is preliminary data.</text>
</comment>